<feature type="signal peptide" evidence="1">
    <location>
        <begin position="1"/>
        <end position="22"/>
    </location>
</feature>
<feature type="chain" id="PRO_5041988663" evidence="1">
    <location>
        <begin position="23"/>
        <end position="80"/>
    </location>
</feature>
<accession>A0AAD5BW89</accession>
<proteinExistence type="predicted"/>
<keyword evidence="1" id="KW-0732">Signal</keyword>
<evidence type="ECO:0000256" key="1">
    <source>
        <dbReference type="SAM" id="SignalP"/>
    </source>
</evidence>
<evidence type="ECO:0000313" key="3">
    <source>
        <dbReference type="Proteomes" id="UP001206925"/>
    </source>
</evidence>
<dbReference type="Proteomes" id="UP001206925">
    <property type="component" value="Unassembled WGS sequence"/>
</dbReference>
<gene>
    <name evidence="2" type="ORF">M8C21_005788</name>
</gene>
<protein>
    <submittedName>
        <fullName evidence="2">Uncharacterized protein</fullName>
    </submittedName>
</protein>
<keyword evidence="3" id="KW-1185">Reference proteome</keyword>
<sequence>MKTLLFFSFSLILYSNVAFIQSANLHTQEVKVLKQIWGKLGILGKEWDFDKDPCSGEGKWGTSVLCDCSFDSNTTCRVTQ</sequence>
<organism evidence="2 3">
    <name type="scientific">Ambrosia artemisiifolia</name>
    <name type="common">Common ragweed</name>
    <dbReference type="NCBI Taxonomy" id="4212"/>
    <lineage>
        <taxon>Eukaryota</taxon>
        <taxon>Viridiplantae</taxon>
        <taxon>Streptophyta</taxon>
        <taxon>Embryophyta</taxon>
        <taxon>Tracheophyta</taxon>
        <taxon>Spermatophyta</taxon>
        <taxon>Magnoliopsida</taxon>
        <taxon>eudicotyledons</taxon>
        <taxon>Gunneridae</taxon>
        <taxon>Pentapetalae</taxon>
        <taxon>asterids</taxon>
        <taxon>campanulids</taxon>
        <taxon>Asterales</taxon>
        <taxon>Asteraceae</taxon>
        <taxon>Asteroideae</taxon>
        <taxon>Heliantheae alliance</taxon>
        <taxon>Heliantheae</taxon>
        <taxon>Ambrosia</taxon>
    </lineage>
</organism>
<comment type="caution">
    <text evidence="2">The sequence shown here is derived from an EMBL/GenBank/DDBJ whole genome shotgun (WGS) entry which is preliminary data.</text>
</comment>
<name>A0AAD5BW89_AMBAR</name>
<evidence type="ECO:0000313" key="2">
    <source>
        <dbReference type="EMBL" id="KAI7730575.1"/>
    </source>
</evidence>
<dbReference type="EMBL" id="JAMZMK010010727">
    <property type="protein sequence ID" value="KAI7730575.1"/>
    <property type="molecule type" value="Genomic_DNA"/>
</dbReference>
<reference evidence="2" key="1">
    <citation type="submission" date="2022-06" db="EMBL/GenBank/DDBJ databases">
        <title>Uncovering the hologenomic basis of an extraordinary plant invasion.</title>
        <authorList>
            <person name="Bieker V.C."/>
            <person name="Martin M.D."/>
            <person name="Gilbert T."/>
            <person name="Hodgins K."/>
            <person name="Battlay P."/>
            <person name="Petersen B."/>
            <person name="Wilson J."/>
        </authorList>
    </citation>
    <scope>NUCLEOTIDE SEQUENCE</scope>
    <source>
        <strain evidence="2">AA19_3_7</strain>
        <tissue evidence="2">Leaf</tissue>
    </source>
</reference>
<dbReference type="AlphaFoldDB" id="A0AAD5BW89"/>
<feature type="non-terminal residue" evidence="2">
    <location>
        <position position="1"/>
    </location>
</feature>